<evidence type="ECO:0000313" key="8">
    <source>
        <dbReference type="EMBL" id="KAG8081380.1"/>
    </source>
</evidence>
<keyword evidence="2" id="KW-0238">DNA-binding</keyword>
<keyword evidence="4" id="KW-0539">Nucleus</keyword>
<name>A0A8J5SVH3_ZIZPA</name>
<dbReference type="PROSITE" id="PS50217">
    <property type="entry name" value="BZIP"/>
    <property type="match status" value="1"/>
</dbReference>
<evidence type="ECO:0000256" key="4">
    <source>
        <dbReference type="ARBA" id="ARBA00023242"/>
    </source>
</evidence>
<evidence type="ECO:0000256" key="3">
    <source>
        <dbReference type="ARBA" id="ARBA00023163"/>
    </source>
</evidence>
<accession>A0A8J5SVH3</accession>
<dbReference type="GO" id="GO:0005634">
    <property type="term" value="C:nucleus"/>
    <property type="evidence" value="ECO:0007669"/>
    <property type="project" value="TreeGrafter"/>
</dbReference>
<dbReference type="SMART" id="SM00338">
    <property type="entry name" value="BRLZ"/>
    <property type="match status" value="1"/>
</dbReference>
<dbReference type="GO" id="GO:0045893">
    <property type="term" value="P:positive regulation of DNA-templated transcription"/>
    <property type="evidence" value="ECO:0007669"/>
    <property type="project" value="TreeGrafter"/>
</dbReference>
<keyword evidence="3" id="KW-0804">Transcription</keyword>
<comment type="caution">
    <text evidence="8">The sequence shown here is derived from an EMBL/GenBank/DDBJ whole genome shotgun (WGS) entry which is preliminary data.</text>
</comment>
<keyword evidence="5" id="KW-0175">Coiled coil</keyword>
<dbReference type="GO" id="GO:0003700">
    <property type="term" value="F:DNA-binding transcription factor activity"/>
    <property type="evidence" value="ECO:0007669"/>
    <property type="project" value="InterPro"/>
</dbReference>
<evidence type="ECO:0000313" key="9">
    <source>
        <dbReference type="Proteomes" id="UP000729402"/>
    </source>
</evidence>
<dbReference type="PROSITE" id="PS00036">
    <property type="entry name" value="BZIP_BASIC"/>
    <property type="match status" value="1"/>
</dbReference>
<dbReference type="OrthoDB" id="10585264at2759"/>
<evidence type="ECO:0000256" key="5">
    <source>
        <dbReference type="SAM" id="Coils"/>
    </source>
</evidence>
<evidence type="ECO:0000256" key="2">
    <source>
        <dbReference type="ARBA" id="ARBA00023125"/>
    </source>
</evidence>
<evidence type="ECO:0000259" key="7">
    <source>
        <dbReference type="PROSITE" id="PS50217"/>
    </source>
</evidence>
<keyword evidence="9" id="KW-1185">Reference proteome</keyword>
<dbReference type="AlphaFoldDB" id="A0A8J5SVH3"/>
<dbReference type="Proteomes" id="UP000729402">
    <property type="component" value="Unassembled WGS sequence"/>
</dbReference>
<protein>
    <recommendedName>
        <fullName evidence="7">BZIP domain-containing protein</fullName>
    </recommendedName>
</protein>
<dbReference type="PANTHER" id="PTHR45764:SF18">
    <property type="entry name" value="OS07G0124300 PROTEIN"/>
    <property type="match status" value="1"/>
</dbReference>
<organism evidence="8 9">
    <name type="scientific">Zizania palustris</name>
    <name type="common">Northern wild rice</name>
    <dbReference type="NCBI Taxonomy" id="103762"/>
    <lineage>
        <taxon>Eukaryota</taxon>
        <taxon>Viridiplantae</taxon>
        <taxon>Streptophyta</taxon>
        <taxon>Embryophyta</taxon>
        <taxon>Tracheophyta</taxon>
        <taxon>Spermatophyta</taxon>
        <taxon>Magnoliopsida</taxon>
        <taxon>Liliopsida</taxon>
        <taxon>Poales</taxon>
        <taxon>Poaceae</taxon>
        <taxon>BOP clade</taxon>
        <taxon>Oryzoideae</taxon>
        <taxon>Oryzeae</taxon>
        <taxon>Zizaniinae</taxon>
        <taxon>Zizania</taxon>
    </lineage>
</organism>
<dbReference type="GO" id="GO:0000976">
    <property type="term" value="F:transcription cis-regulatory region binding"/>
    <property type="evidence" value="ECO:0007669"/>
    <property type="project" value="TreeGrafter"/>
</dbReference>
<evidence type="ECO:0000256" key="1">
    <source>
        <dbReference type="ARBA" id="ARBA00023015"/>
    </source>
</evidence>
<dbReference type="EMBL" id="JAAALK010000282">
    <property type="protein sequence ID" value="KAG8081380.1"/>
    <property type="molecule type" value="Genomic_DNA"/>
</dbReference>
<feature type="coiled-coil region" evidence="5">
    <location>
        <begin position="99"/>
        <end position="126"/>
    </location>
</feature>
<feature type="domain" description="BZIP" evidence="7">
    <location>
        <begin position="83"/>
        <end position="133"/>
    </location>
</feature>
<dbReference type="InterPro" id="IPR004827">
    <property type="entry name" value="bZIP"/>
</dbReference>
<keyword evidence="1" id="KW-0805">Transcription regulation</keyword>
<reference evidence="8" key="2">
    <citation type="submission" date="2021-02" db="EMBL/GenBank/DDBJ databases">
        <authorList>
            <person name="Kimball J.A."/>
            <person name="Haas M.W."/>
            <person name="Macchietto M."/>
            <person name="Kono T."/>
            <person name="Duquette J."/>
            <person name="Shao M."/>
        </authorList>
    </citation>
    <scope>NUCLEOTIDE SEQUENCE</scope>
    <source>
        <tissue evidence="8">Fresh leaf tissue</tissue>
    </source>
</reference>
<dbReference type="PANTHER" id="PTHR45764">
    <property type="entry name" value="BZIP TRANSCRIPTION FACTOR 44"/>
    <property type="match status" value="1"/>
</dbReference>
<dbReference type="Pfam" id="PF00170">
    <property type="entry name" value="bZIP_1"/>
    <property type="match status" value="1"/>
</dbReference>
<sequence>MDRFPYIAVLSLHVHEATQIDFAGGLQDMDVGFGFGIDAAFGSEAVAWDAGLPPVAVPNIAGDGSDLYYGCNVGGGEEEEWRRRLRRKISNRESARRSRARRRQRVEEFERAVDALRAEKRALAARLDATARSALAVLGDNARLHAKAGALRRRLGEAHRNAAVLIGLSRLMRTASHGGADSAMGGSAPPPQPAGGVASLMT</sequence>
<reference evidence="8" key="1">
    <citation type="journal article" date="2021" name="bioRxiv">
        <title>Whole Genome Assembly and Annotation of Northern Wild Rice, Zizania palustris L., Supports a Whole Genome Duplication in the Zizania Genus.</title>
        <authorList>
            <person name="Haas M."/>
            <person name="Kono T."/>
            <person name="Macchietto M."/>
            <person name="Millas R."/>
            <person name="McGilp L."/>
            <person name="Shao M."/>
            <person name="Duquette J."/>
            <person name="Hirsch C.N."/>
            <person name="Kimball J."/>
        </authorList>
    </citation>
    <scope>NUCLEOTIDE SEQUENCE</scope>
    <source>
        <tissue evidence="8">Fresh leaf tissue</tissue>
    </source>
</reference>
<proteinExistence type="predicted"/>
<evidence type="ECO:0000256" key="6">
    <source>
        <dbReference type="SAM" id="MobiDB-lite"/>
    </source>
</evidence>
<feature type="region of interest" description="Disordered" evidence="6">
    <location>
        <begin position="177"/>
        <end position="202"/>
    </location>
</feature>
<gene>
    <name evidence="8" type="ORF">GUJ93_ZPchr0007g3054</name>
</gene>